<name>X1GJA9_9ZZZZ</name>
<reference evidence="2" key="1">
    <citation type="journal article" date="2014" name="Front. Microbiol.">
        <title>High frequency of phylogenetically diverse reductive dehalogenase-homologous genes in deep subseafloor sedimentary metagenomes.</title>
        <authorList>
            <person name="Kawai M."/>
            <person name="Futagami T."/>
            <person name="Toyoda A."/>
            <person name="Takaki Y."/>
            <person name="Nishi S."/>
            <person name="Hori S."/>
            <person name="Arai W."/>
            <person name="Tsubouchi T."/>
            <person name="Morono Y."/>
            <person name="Uchiyama I."/>
            <person name="Ito T."/>
            <person name="Fujiyama A."/>
            <person name="Inagaki F."/>
            <person name="Takami H."/>
        </authorList>
    </citation>
    <scope>NUCLEOTIDE SEQUENCE</scope>
    <source>
        <strain evidence="2">Expedition CK06-06</strain>
    </source>
</reference>
<dbReference type="Pfam" id="PF09190">
    <property type="entry name" value="DALR_2"/>
    <property type="match status" value="1"/>
</dbReference>
<dbReference type="GO" id="GO:0004817">
    <property type="term" value="F:cysteine-tRNA ligase activity"/>
    <property type="evidence" value="ECO:0007669"/>
    <property type="project" value="InterPro"/>
</dbReference>
<dbReference type="GO" id="GO:0005524">
    <property type="term" value="F:ATP binding"/>
    <property type="evidence" value="ECO:0007669"/>
    <property type="project" value="InterPro"/>
</dbReference>
<dbReference type="SUPFAM" id="SSF47323">
    <property type="entry name" value="Anticodon-binding domain of a subclass of class I aminoacyl-tRNA synthetases"/>
    <property type="match status" value="1"/>
</dbReference>
<dbReference type="EMBL" id="BARU01023794">
    <property type="protein sequence ID" value="GAH57277.1"/>
    <property type="molecule type" value="Genomic_DNA"/>
</dbReference>
<dbReference type="InterPro" id="IPR009080">
    <property type="entry name" value="tRNAsynth_Ia_anticodon-bd"/>
</dbReference>
<dbReference type="GO" id="GO:0005737">
    <property type="term" value="C:cytoplasm"/>
    <property type="evidence" value="ECO:0007669"/>
    <property type="project" value="InterPro"/>
</dbReference>
<dbReference type="GO" id="GO:0006423">
    <property type="term" value="P:cysteinyl-tRNA aminoacylation"/>
    <property type="evidence" value="ECO:0007669"/>
    <property type="project" value="InterPro"/>
</dbReference>
<dbReference type="AlphaFoldDB" id="X1GJA9"/>
<comment type="caution">
    <text evidence="2">The sequence shown here is derived from an EMBL/GenBank/DDBJ whole genome shotgun (WGS) entry which is preliminary data.</text>
</comment>
<gene>
    <name evidence="2" type="ORF">S03H2_38576</name>
</gene>
<feature type="non-terminal residue" evidence="2">
    <location>
        <position position="1"/>
    </location>
</feature>
<organism evidence="2">
    <name type="scientific">marine sediment metagenome</name>
    <dbReference type="NCBI Taxonomy" id="412755"/>
    <lineage>
        <taxon>unclassified sequences</taxon>
        <taxon>metagenomes</taxon>
        <taxon>ecological metagenomes</taxon>
    </lineage>
</organism>
<proteinExistence type="predicted"/>
<dbReference type="InterPro" id="IPR015273">
    <property type="entry name" value="Cys-tRNA-synt_Ia_DALR"/>
</dbReference>
<evidence type="ECO:0000313" key="2">
    <source>
        <dbReference type="EMBL" id="GAH57277.1"/>
    </source>
</evidence>
<dbReference type="Gene3D" id="1.20.120.640">
    <property type="entry name" value="Anticodon-binding domain of a subclass of class I aminoacyl-tRNA synthetases"/>
    <property type="match status" value="1"/>
</dbReference>
<accession>X1GJA9</accession>
<evidence type="ECO:0000259" key="1">
    <source>
        <dbReference type="Pfam" id="PF09190"/>
    </source>
</evidence>
<protein>
    <recommendedName>
        <fullName evidence="1">Cysteinyl-tRNA synthetase class Ia DALR domain-containing protein</fullName>
    </recommendedName>
</protein>
<feature type="domain" description="Cysteinyl-tRNA synthetase class Ia DALR" evidence="1">
    <location>
        <begin position="25"/>
        <end position="47"/>
    </location>
</feature>
<sequence>ETIDTNELGEEEKKYFTIINDFKTEFEEAMDDDFNTPKAFAAIFDNTKRCFH</sequence>